<gene>
    <name evidence="7" type="ORF">CY34DRAFT_813292</name>
</gene>
<dbReference type="InterPro" id="IPR036020">
    <property type="entry name" value="WW_dom_sf"/>
</dbReference>
<dbReference type="Pfam" id="PF00400">
    <property type="entry name" value="WD40"/>
    <property type="match status" value="7"/>
</dbReference>
<dbReference type="GO" id="GO:1990234">
    <property type="term" value="C:transferase complex"/>
    <property type="evidence" value="ECO:0007669"/>
    <property type="project" value="UniProtKB-ARBA"/>
</dbReference>
<dbReference type="Gene3D" id="2.20.70.10">
    <property type="match status" value="1"/>
</dbReference>
<dbReference type="InterPro" id="IPR020472">
    <property type="entry name" value="WD40_PAC1"/>
</dbReference>
<dbReference type="SUPFAM" id="SSF51045">
    <property type="entry name" value="WW domain"/>
    <property type="match status" value="1"/>
</dbReference>
<dbReference type="Proteomes" id="UP000054485">
    <property type="component" value="Unassembled WGS sequence"/>
</dbReference>
<feature type="domain" description="Ig-like" evidence="6">
    <location>
        <begin position="130"/>
        <end position="208"/>
    </location>
</feature>
<dbReference type="PRINTS" id="PR00320">
    <property type="entry name" value="GPROTEINBRPT"/>
</dbReference>
<feature type="region of interest" description="Disordered" evidence="4">
    <location>
        <begin position="531"/>
        <end position="565"/>
    </location>
</feature>
<keyword evidence="8" id="KW-1185">Reference proteome</keyword>
<feature type="repeat" description="WD" evidence="3">
    <location>
        <begin position="187"/>
        <end position="228"/>
    </location>
</feature>
<evidence type="ECO:0000313" key="8">
    <source>
        <dbReference type="Proteomes" id="UP000054485"/>
    </source>
</evidence>
<evidence type="ECO:0000256" key="4">
    <source>
        <dbReference type="SAM" id="MobiDB-lite"/>
    </source>
</evidence>
<feature type="region of interest" description="Disordered" evidence="4">
    <location>
        <begin position="1"/>
        <end position="53"/>
    </location>
</feature>
<dbReference type="InterPro" id="IPR036322">
    <property type="entry name" value="WD40_repeat_dom_sf"/>
</dbReference>
<dbReference type="InParanoid" id="A0A0D0APJ1"/>
<dbReference type="Pfam" id="PF00397">
    <property type="entry name" value="WW"/>
    <property type="match status" value="1"/>
</dbReference>
<dbReference type="HOGENOM" id="CLU_000288_57_33_1"/>
<dbReference type="OrthoDB" id="10256122at2759"/>
<evidence type="ECO:0000256" key="2">
    <source>
        <dbReference type="ARBA" id="ARBA00022737"/>
    </source>
</evidence>
<dbReference type="PROSITE" id="PS50294">
    <property type="entry name" value="WD_REPEATS_REGION"/>
    <property type="match status" value="4"/>
</dbReference>
<feature type="domain" description="WW" evidence="5">
    <location>
        <begin position="99"/>
        <end position="132"/>
    </location>
</feature>
<evidence type="ECO:0000313" key="7">
    <source>
        <dbReference type="EMBL" id="KIK33883.1"/>
    </source>
</evidence>
<dbReference type="PROSITE" id="PS50082">
    <property type="entry name" value="WD_REPEATS_2"/>
    <property type="match status" value="7"/>
</dbReference>
<keyword evidence="2" id="KW-0677">Repeat</keyword>
<feature type="repeat" description="WD" evidence="3">
    <location>
        <begin position="145"/>
        <end position="177"/>
    </location>
</feature>
<proteinExistence type="predicted"/>
<keyword evidence="1 3" id="KW-0853">WD repeat</keyword>
<feature type="repeat" description="WD" evidence="3">
    <location>
        <begin position="401"/>
        <end position="432"/>
    </location>
</feature>
<dbReference type="SUPFAM" id="SSF50978">
    <property type="entry name" value="WD40 repeat-like"/>
    <property type="match status" value="1"/>
</dbReference>
<feature type="repeat" description="WD" evidence="3">
    <location>
        <begin position="315"/>
        <end position="349"/>
    </location>
</feature>
<reference evidence="8" key="2">
    <citation type="submission" date="2015-01" db="EMBL/GenBank/DDBJ databases">
        <title>Evolutionary Origins and Diversification of the Mycorrhizal Mutualists.</title>
        <authorList>
            <consortium name="DOE Joint Genome Institute"/>
            <consortium name="Mycorrhizal Genomics Consortium"/>
            <person name="Kohler A."/>
            <person name="Kuo A."/>
            <person name="Nagy L.G."/>
            <person name="Floudas D."/>
            <person name="Copeland A."/>
            <person name="Barry K.W."/>
            <person name="Cichocki N."/>
            <person name="Veneault-Fourrey C."/>
            <person name="LaButti K."/>
            <person name="Lindquist E.A."/>
            <person name="Lipzen A."/>
            <person name="Lundell T."/>
            <person name="Morin E."/>
            <person name="Murat C."/>
            <person name="Riley R."/>
            <person name="Ohm R."/>
            <person name="Sun H."/>
            <person name="Tunlid A."/>
            <person name="Henrissat B."/>
            <person name="Grigoriev I.V."/>
            <person name="Hibbett D.S."/>
            <person name="Martin F."/>
        </authorList>
    </citation>
    <scope>NUCLEOTIDE SEQUENCE [LARGE SCALE GENOMIC DNA]</scope>
    <source>
        <strain evidence="8">UH-Slu-Lm8-n1</strain>
    </source>
</reference>
<feature type="repeat" description="WD" evidence="3">
    <location>
        <begin position="274"/>
        <end position="306"/>
    </location>
</feature>
<evidence type="ECO:0000259" key="6">
    <source>
        <dbReference type="PROSITE" id="PS50835"/>
    </source>
</evidence>
<dbReference type="Gene3D" id="2.130.10.10">
    <property type="entry name" value="YVTN repeat-like/Quinoprotein amine dehydrogenase"/>
    <property type="match status" value="3"/>
</dbReference>
<feature type="repeat" description="WD" evidence="3">
    <location>
        <begin position="238"/>
        <end position="263"/>
    </location>
</feature>
<dbReference type="PANTHER" id="PTHR22847:SF637">
    <property type="entry name" value="WD REPEAT DOMAIN 5B"/>
    <property type="match status" value="1"/>
</dbReference>
<accession>A0A0D0APJ1</accession>
<reference evidence="7 8" key="1">
    <citation type="submission" date="2014-04" db="EMBL/GenBank/DDBJ databases">
        <authorList>
            <consortium name="DOE Joint Genome Institute"/>
            <person name="Kuo A."/>
            <person name="Ruytinx J."/>
            <person name="Rineau F."/>
            <person name="Colpaert J."/>
            <person name="Kohler A."/>
            <person name="Nagy L.G."/>
            <person name="Floudas D."/>
            <person name="Copeland A."/>
            <person name="Barry K.W."/>
            <person name="Cichocki N."/>
            <person name="Veneault-Fourrey C."/>
            <person name="LaButti K."/>
            <person name="Lindquist E.A."/>
            <person name="Lipzen A."/>
            <person name="Lundell T."/>
            <person name="Morin E."/>
            <person name="Murat C."/>
            <person name="Sun H."/>
            <person name="Tunlid A."/>
            <person name="Henrissat B."/>
            <person name="Grigoriev I.V."/>
            <person name="Hibbett D.S."/>
            <person name="Martin F."/>
            <person name="Nordberg H.P."/>
            <person name="Cantor M.N."/>
            <person name="Hua S.X."/>
        </authorList>
    </citation>
    <scope>NUCLEOTIDE SEQUENCE [LARGE SCALE GENOMIC DNA]</scope>
    <source>
        <strain evidence="7 8">UH-Slu-Lm8-n1</strain>
    </source>
</reference>
<dbReference type="EMBL" id="KN835848">
    <property type="protein sequence ID" value="KIK33883.1"/>
    <property type="molecule type" value="Genomic_DNA"/>
</dbReference>
<dbReference type="STRING" id="930992.A0A0D0APJ1"/>
<protein>
    <recommendedName>
        <fullName evidence="9">WD40 repeat-like protein</fullName>
    </recommendedName>
</protein>
<dbReference type="InterPro" id="IPR001202">
    <property type="entry name" value="WW_dom"/>
</dbReference>
<organism evidence="7 8">
    <name type="scientific">Suillus luteus UH-Slu-Lm8-n1</name>
    <dbReference type="NCBI Taxonomy" id="930992"/>
    <lineage>
        <taxon>Eukaryota</taxon>
        <taxon>Fungi</taxon>
        <taxon>Dikarya</taxon>
        <taxon>Basidiomycota</taxon>
        <taxon>Agaricomycotina</taxon>
        <taxon>Agaricomycetes</taxon>
        <taxon>Agaricomycetidae</taxon>
        <taxon>Boletales</taxon>
        <taxon>Suillineae</taxon>
        <taxon>Suillaceae</taxon>
        <taxon>Suillus</taxon>
    </lineage>
</organism>
<evidence type="ECO:0000256" key="1">
    <source>
        <dbReference type="ARBA" id="ARBA00022574"/>
    </source>
</evidence>
<dbReference type="CDD" id="cd00201">
    <property type="entry name" value="WW"/>
    <property type="match status" value="1"/>
</dbReference>
<dbReference type="SMART" id="SM00456">
    <property type="entry name" value="WW"/>
    <property type="match status" value="1"/>
</dbReference>
<dbReference type="AlphaFoldDB" id="A0A0D0APJ1"/>
<evidence type="ECO:0000259" key="5">
    <source>
        <dbReference type="PROSITE" id="PS50020"/>
    </source>
</evidence>
<feature type="compositionally biased region" description="Polar residues" evidence="4">
    <location>
        <begin position="23"/>
        <end position="32"/>
    </location>
</feature>
<name>A0A0D0APJ1_9AGAM</name>
<dbReference type="PROSITE" id="PS50835">
    <property type="entry name" value="IG_LIKE"/>
    <property type="match status" value="1"/>
</dbReference>
<dbReference type="InterPro" id="IPR007110">
    <property type="entry name" value="Ig-like_dom"/>
</dbReference>
<dbReference type="CDD" id="cd00200">
    <property type="entry name" value="WD40"/>
    <property type="match status" value="1"/>
</dbReference>
<sequence length="587" mass="64627">MAREEAESSTPPKRKDGERGAILNSSALSAPLQTREKDPPPYGAQHPQNALWEGGNEALPPQWQEHGVLGDRIAHEDTILSMTSWFRPLPGVRLDELGQLLVPGCEWHISPLGRSYFVNHNTKTTSWRKPALERPPGSLTPECIIEGHSKNIRSLACLSTSCDIISASEDCSIRRWKRDGESIGGPWDNAGEAVRAMVVSPDQAMFVCGSMDGKLRLWDIAEGSMVGDPWEGHADAAVWSLDWSPNGQVIASGSEDSIIRRWNPNIGRQIAPEIKTSHGRVHAVKYSSQGDKFTSGGEDKMICVWSKDGKLLMNIEGHEETVTFLCWSKDDTHIFSSSFDNTIRKWSIDGEELFVFRGHTRAIRSFCLTPDESHLVSASMDCSVRIWDLKTNQPVGDPLLHANELVAVVMFSDGKHIASAGFDAKIYVWSLDAALKQTRADDAKLKERVIRDARIPNKTGSPKYGSDFFGTDPNLAPRRAAPLPASLSSTFRWFSNLFSSVRVSTSSTIRTVDVALAYDEDVVLVPITPRTPAKSASSKYSSSTQASQLQAAPETTQGANGARTEEVSREVRCCGLFFSCRRDPSQS</sequence>
<evidence type="ECO:0008006" key="9">
    <source>
        <dbReference type="Google" id="ProtNLM"/>
    </source>
</evidence>
<dbReference type="PANTHER" id="PTHR22847">
    <property type="entry name" value="WD40 REPEAT PROTEIN"/>
    <property type="match status" value="1"/>
</dbReference>
<dbReference type="PROSITE" id="PS50020">
    <property type="entry name" value="WW_DOMAIN_2"/>
    <property type="match status" value="1"/>
</dbReference>
<feature type="repeat" description="WD" evidence="3">
    <location>
        <begin position="356"/>
        <end position="397"/>
    </location>
</feature>
<feature type="compositionally biased region" description="Low complexity" evidence="4">
    <location>
        <begin position="533"/>
        <end position="552"/>
    </location>
</feature>
<dbReference type="InterPro" id="IPR015943">
    <property type="entry name" value="WD40/YVTN_repeat-like_dom_sf"/>
</dbReference>
<dbReference type="InterPro" id="IPR019775">
    <property type="entry name" value="WD40_repeat_CS"/>
</dbReference>
<dbReference type="InterPro" id="IPR001680">
    <property type="entry name" value="WD40_rpt"/>
</dbReference>
<dbReference type="SMART" id="SM00320">
    <property type="entry name" value="WD40"/>
    <property type="match status" value="7"/>
</dbReference>
<dbReference type="PROSITE" id="PS00678">
    <property type="entry name" value="WD_REPEATS_1"/>
    <property type="match status" value="1"/>
</dbReference>
<evidence type="ECO:0000256" key="3">
    <source>
        <dbReference type="PROSITE-ProRule" id="PRU00221"/>
    </source>
</evidence>